<reference evidence="2" key="1">
    <citation type="journal article" date="2015" name="Nature">
        <title>Complex archaea that bridge the gap between prokaryotes and eukaryotes.</title>
        <authorList>
            <person name="Spang A."/>
            <person name="Saw J.H."/>
            <person name="Jorgensen S.L."/>
            <person name="Zaremba-Niedzwiedzka K."/>
            <person name="Martijn J."/>
            <person name="Lind A.E."/>
            <person name="van Eijk R."/>
            <person name="Schleper C."/>
            <person name="Guy L."/>
            <person name="Ettema T.J."/>
        </authorList>
    </citation>
    <scope>NUCLEOTIDE SEQUENCE</scope>
</reference>
<organism evidence="2">
    <name type="scientific">marine sediment metagenome</name>
    <dbReference type="NCBI Taxonomy" id="412755"/>
    <lineage>
        <taxon>unclassified sequences</taxon>
        <taxon>metagenomes</taxon>
        <taxon>ecological metagenomes</taxon>
    </lineage>
</organism>
<proteinExistence type="predicted"/>
<dbReference type="EMBL" id="LAZR01000816">
    <property type="protein sequence ID" value="KKN57179.1"/>
    <property type="molecule type" value="Genomic_DNA"/>
</dbReference>
<name>A0A0F9RR44_9ZZZZ</name>
<accession>A0A0F9RR44</accession>
<gene>
    <name evidence="2" type="ORF">LCGC14_0565070</name>
</gene>
<sequence length="93" mass="10777">MPRRFIALGNENAARELVRLAQQLKPECWETTREPHKNAGWNNRPPPGAVRLLGPRIRPKGRSKYWDERDADFVVFCKDHAEDLAHYVLATVE</sequence>
<protein>
    <submittedName>
        <fullName evidence="2">Uncharacterized protein</fullName>
    </submittedName>
</protein>
<feature type="region of interest" description="Disordered" evidence="1">
    <location>
        <begin position="31"/>
        <end position="54"/>
    </location>
</feature>
<evidence type="ECO:0000313" key="2">
    <source>
        <dbReference type="EMBL" id="KKN57179.1"/>
    </source>
</evidence>
<comment type="caution">
    <text evidence="2">The sequence shown here is derived from an EMBL/GenBank/DDBJ whole genome shotgun (WGS) entry which is preliminary data.</text>
</comment>
<evidence type="ECO:0000256" key="1">
    <source>
        <dbReference type="SAM" id="MobiDB-lite"/>
    </source>
</evidence>
<dbReference type="AlphaFoldDB" id="A0A0F9RR44"/>